<evidence type="ECO:0000313" key="2">
    <source>
        <dbReference type="EMBL" id="RXW15827.1"/>
    </source>
</evidence>
<dbReference type="Proteomes" id="UP000290288">
    <property type="component" value="Unassembled WGS sequence"/>
</dbReference>
<protein>
    <submittedName>
        <fullName evidence="2">Uncharacterized protein</fullName>
    </submittedName>
</protein>
<evidence type="ECO:0000256" key="1">
    <source>
        <dbReference type="SAM" id="MobiDB-lite"/>
    </source>
</evidence>
<gene>
    <name evidence="2" type="ORF">EST38_g10033</name>
</gene>
<accession>A0A4Q2D8F7</accession>
<comment type="caution">
    <text evidence="2">The sequence shown here is derived from an EMBL/GenBank/DDBJ whole genome shotgun (WGS) entry which is preliminary data.</text>
</comment>
<dbReference type="EMBL" id="SDEE01000506">
    <property type="protein sequence ID" value="RXW15827.1"/>
    <property type="molecule type" value="Genomic_DNA"/>
</dbReference>
<feature type="compositionally biased region" description="Low complexity" evidence="1">
    <location>
        <begin position="60"/>
        <end position="75"/>
    </location>
</feature>
<evidence type="ECO:0000313" key="3">
    <source>
        <dbReference type="Proteomes" id="UP000290288"/>
    </source>
</evidence>
<sequence length="207" mass="20864">MTQTAAKAAERQGAEAAASSDASASSSDASAVSSDASASIYHDASVHTQPGPPLRPLAPPNAAAGDMAGAPPARASFHSAGGINPPGAFEHGYFNTPVHAQPSIQAYHPRPLMHPSNGARLEGVPSASAGFRSAGGVGAHGALARPRLGPGPPLGHRLPCGPSGGHPVDGRHAYLPLQRQHAGNGQSEAERFAAANQHPRPPHNMLS</sequence>
<organism evidence="2 3">
    <name type="scientific">Candolleomyces aberdarensis</name>
    <dbReference type="NCBI Taxonomy" id="2316362"/>
    <lineage>
        <taxon>Eukaryota</taxon>
        <taxon>Fungi</taxon>
        <taxon>Dikarya</taxon>
        <taxon>Basidiomycota</taxon>
        <taxon>Agaricomycotina</taxon>
        <taxon>Agaricomycetes</taxon>
        <taxon>Agaricomycetidae</taxon>
        <taxon>Agaricales</taxon>
        <taxon>Agaricineae</taxon>
        <taxon>Psathyrellaceae</taxon>
        <taxon>Candolleomyces</taxon>
    </lineage>
</organism>
<reference evidence="2 3" key="1">
    <citation type="submission" date="2019-01" db="EMBL/GenBank/DDBJ databases">
        <title>Draft genome sequence of Psathyrella aberdarensis IHI B618.</title>
        <authorList>
            <person name="Buettner E."/>
            <person name="Kellner H."/>
        </authorList>
    </citation>
    <scope>NUCLEOTIDE SEQUENCE [LARGE SCALE GENOMIC DNA]</scope>
    <source>
        <strain evidence="2 3">IHI B618</strain>
    </source>
</reference>
<feature type="compositionally biased region" description="Low complexity" evidence="1">
    <location>
        <begin position="14"/>
        <end position="39"/>
    </location>
</feature>
<name>A0A4Q2D8F7_9AGAR</name>
<feature type="compositionally biased region" description="Pro residues" evidence="1">
    <location>
        <begin position="50"/>
        <end position="59"/>
    </location>
</feature>
<feature type="region of interest" description="Disordered" evidence="1">
    <location>
        <begin position="1"/>
        <end position="82"/>
    </location>
</feature>
<feature type="region of interest" description="Disordered" evidence="1">
    <location>
        <begin position="180"/>
        <end position="207"/>
    </location>
</feature>
<keyword evidence="3" id="KW-1185">Reference proteome</keyword>
<dbReference type="AlphaFoldDB" id="A0A4Q2D8F7"/>
<proteinExistence type="predicted"/>